<dbReference type="Proteomes" id="UP001358586">
    <property type="component" value="Chromosome 1"/>
</dbReference>
<organism evidence="1 2">
    <name type="scientific">Gossypium arboreum</name>
    <name type="common">Tree cotton</name>
    <name type="synonym">Gossypium nanking</name>
    <dbReference type="NCBI Taxonomy" id="29729"/>
    <lineage>
        <taxon>Eukaryota</taxon>
        <taxon>Viridiplantae</taxon>
        <taxon>Streptophyta</taxon>
        <taxon>Embryophyta</taxon>
        <taxon>Tracheophyta</taxon>
        <taxon>Spermatophyta</taxon>
        <taxon>Magnoliopsida</taxon>
        <taxon>eudicotyledons</taxon>
        <taxon>Gunneridae</taxon>
        <taxon>Pentapetalae</taxon>
        <taxon>rosids</taxon>
        <taxon>malvids</taxon>
        <taxon>Malvales</taxon>
        <taxon>Malvaceae</taxon>
        <taxon>Malvoideae</taxon>
        <taxon>Gossypium</taxon>
    </lineage>
</organism>
<evidence type="ECO:0000313" key="1">
    <source>
        <dbReference type="EMBL" id="KAK5844356.1"/>
    </source>
</evidence>
<proteinExistence type="predicted"/>
<evidence type="ECO:0008006" key="3">
    <source>
        <dbReference type="Google" id="ProtNLM"/>
    </source>
</evidence>
<protein>
    <recommendedName>
        <fullName evidence="3">Reverse transcriptase domain-containing protein</fullName>
    </recommendedName>
</protein>
<sequence length="59" mass="6564">MECVSTARAAVLVNEVLHLLLEKVEMLRLIAGVQGVIPDQRISLLQFADDTILFLKAEE</sequence>
<evidence type="ECO:0000313" key="2">
    <source>
        <dbReference type="Proteomes" id="UP001358586"/>
    </source>
</evidence>
<gene>
    <name evidence="1" type="ORF">PVK06_000492</name>
</gene>
<name>A0ABR0QZG6_GOSAR</name>
<dbReference type="EMBL" id="JARKNE010000001">
    <property type="protein sequence ID" value="KAK5844356.1"/>
    <property type="molecule type" value="Genomic_DNA"/>
</dbReference>
<comment type="caution">
    <text evidence="1">The sequence shown here is derived from an EMBL/GenBank/DDBJ whole genome shotgun (WGS) entry which is preliminary data.</text>
</comment>
<reference evidence="1 2" key="1">
    <citation type="submission" date="2023-03" db="EMBL/GenBank/DDBJ databases">
        <title>WGS of Gossypium arboreum.</title>
        <authorList>
            <person name="Yu D."/>
        </authorList>
    </citation>
    <scope>NUCLEOTIDE SEQUENCE [LARGE SCALE GENOMIC DNA]</scope>
    <source>
        <tissue evidence="1">Leaf</tissue>
    </source>
</reference>
<keyword evidence="2" id="KW-1185">Reference proteome</keyword>
<accession>A0ABR0QZG6</accession>